<keyword evidence="7 13" id="KW-0812">Transmembrane</keyword>
<dbReference type="Proteomes" id="UP001472677">
    <property type="component" value="Unassembled WGS sequence"/>
</dbReference>
<evidence type="ECO:0000256" key="7">
    <source>
        <dbReference type="ARBA" id="ARBA00022692"/>
    </source>
</evidence>
<comment type="caution">
    <text evidence="14">The sequence shown here is derived from an EMBL/GenBank/DDBJ whole genome shotgun (WGS) entry which is preliminary data.</text>
</comment>
<evidence type="ECO:0000256" key="8">
    <source>
        <dbReference type="ARBA" id="ARBA00022824"/>
    </source>
</evidence>
<evidence type="ECO:0000256" key="9">
    <source>
        <dbReference type="ARBA" id="ARBA00022842"/>
    </source>
</evidence>
<name>A0ABR2EZY9_9ROSI</name>
<accession>A0ABR2EZY9</accession>
<evidence type="ECO:0000256" key="1">
    <source>
        <dbReference type="ARBA" id="ARBA00001946"/>
    </source>
</evidence>
<comment type="cofactor">
    <cofactor evidence="1">
        <name>Mg(2+)</name>
        <dbReference type="ChEBI" id="CHEBI:18420"/>
    </cofactor>
</comment>
<keyword evidence="10 13" id="KW-1133">Transmembrane helix</keyword>
<sequence length="285" mass="32495">MDFARPKRMLYFWIDKIGNVLFRLSWHLVHAIIYLCYFTMAMLHGLESHLISRGLLRKYKYLHISKINYLAIVIESEEACRTSNVIQLLLWVATLGINHICLYDNEGILKKSKDVILDKFDGAILFQDTHENNMLLDQPCMTLEFVSFSDGKEAVARAANVLLMKYIKSRAAGSNQGEQIFSESEMSEALKTVGSGGPEPDLLLIYGPARCHLGFPAWRIRYTEIQHMGPLKSLKYGSLIKALYRYTTNLQIWYGNKQVKCSAVLPWKTVNLGKSNRTPSIHGDS</sequence>
<comment type="catalytic activity">
    <reaction evidence="12">
        <text>n isopentenyl diphosphate + (2E,6E)-farnesyl diphosphate = a di-trans,poly-cis-polyprenyl diphosphate + n diphosphate</text>
        <dbReference type="Rhea" id="RHEA:53008"/>
        <dbReference type="Rhea" id="RHEA-COMP:19494"/>
        <dbReference type="ChEBI" id="CHEBI:33019"/>
        <dbReference type="ChEBI" id="CHEBI:128769"/>
        <dbReference type="ChEBI" id="CHEBI:136960"/>
        <dbReference type="ChEBI" id="CHEBI:175763"/>
        <dbReference type="EC" id="2.5.1.87"/>
    </reaction>
</comment>
<keyword evidence="6" id="KW-0808">Transferase</keyword>
<keyword evidence="11 13" id="KW-0472">Membrane</keyword>
<evidence type="ECO:0000256" key="12">
    <source>
        <dbReference type="ARBA" id="ARBA00047353"/>
    </source>
</evidence>
<keyword evidence="8" id="KW-0256">Endoplasmic reticulum</keyword>
<proteinExistence type="inferred from homology"/>
<dbReference type="PANTHER" id="PTHR21528:SF0">
    <property type="entry name" value="DEHYDRODOLICHYL DIPHOSPHATE SYNTHASE COMPLEX SUBUNIT NUS1"/>
    <property type="match status" value="1"/>
</dbReference>
<evidence type="ECO:0000256" key="4">
    <source>
        <dbReference type="ARBA" id="ARBA00005432"/>
    </source>
</evidence>
<evidence type="ECO:0000256" key="13">
    <source>
        <dbReference type="SAM" id="Phobius"/>
    </source>
</evidence>
<dbReference type="PANTHER" id="PTHR21528">
    <property type="entry name" value="DEHYDRODOLICHYL DIPHOSPHATE SYNTHASE COMPLEX SUBUNIT NUS1"/>
    <property type="match status" value="1"/>
</dbReference>
<comment type="similarity">
    <text evidence="4">Belongs to the UPP synthase family.</text>
</comment>
<reference evidence="14 15" key="1">
    <citation type="journal article" date="2024" name="G3 (Bethesda)">
        <title>Genome assembly of Hibiscus sabdariffa L. provides insights into metabolisms of medicinal natural products.</title>
        <authorList>
            <person name="Kim T."/>
        </authorList>
    </citation>
    <scope>NUCLEOTIDE SEQUENCE [LARGE SCALE GENOMIC DNA]</scope>
    <source>
        <strain evidence="14">TK-2024</strain>
        <tissue evidence="14">Old leaves</tissue>
    </source>
</reference>
<keyword evidence="9" id="KW-0460">Magnesium</keyword>
<dbReference type="Gene3D" id="3.40.1180.10">
    <property type="entry name" value="Decaprenyl diphosphate synthase-like"/>
    <property type="match status" value="1"/>
</dbReference>
<dbReference type="InterPro" id="IPR036424">
    <property type="entry name" value="UPP_synth-like_sf"/>
</dbReference>
<organism evidence="14 15">
    <name type="scientific">Hibiscus sabdariffa</name>
    <name type="common">roselle</name>
    <dbReference type="NCBI Taxonomy" id="183260"/>
    <lineage>
        <taxon>Eukaryota</taxon>
        <taxon>Viridiplantae</taxon>
        <taxon>Streptophyta</taxon>
        <taxon>Embryophyta</taxon>
        <taxon>Tracheophyta</taxon>
        <taxon>Spermatophyta</taxon>
        <taxon>Magnoliopsida</taxon>
        <taxon>eudicotyledons</taxon>
        <taxon>Gunneridae</taxon>
        <taxon>Pentapetalae</taxon>
        <taxon>rosids</taxon>
        <taxon>malvids</taxon>
        <taxon>Malvales</taxon>
        <taxon>Malvaceae</taxon>
        <taxon>Malvoideae</taxon>
        <taxon>Hibiscus</taxon>
    </lineage>
</organism>
<evidence type="ECO:0000256" key="5">
    <source>
        <dbReference type="ARBA" id="ARBA00012596"/>
    </source>
</evidence>
<evidence type="ECO:0000256" key="11">
    <source>
        <dbReference type="ARBA" id="ARBA00023136"/>
    </source>
</evidence>
<dbReference type="SUPFAM" id="SSF64005">
    <property type="entry name" value="Undecaprenyl diphosphate synthase"/>
    <property type="match status" value="1"/>
</dbReference>
<dbReference type="EMBL" id="JBBPBM010000009">
    <property type="protein sequence ID" value="KAK8568280.1"/>
    <property type="molecule type" value="Genomic_DNA"/>
</dbReference>
<gene>
    <name evidence="14" type="ORF">V6N12_006836</name>
</gene>
<evidence type="ECO:0000313" key="14">
    <source>
        <dbReference type="EMBL" id="KAK8568280.1"/>
    </source>
</evidence>
<feature type="transmembrane region" description="Helical" evidence="13">
    <location>
        <begin position="20"/>
        <end position="40"/>
    </location>
</feature>
<evidence type="ECO:0000256" key="3">
    <source>
        <dbReference type="ARBA" id="ARBA00004922"/>
    </source>
</evidence>
<comment type="pathway">
    <text evidence="3">Protein modification; protein glycosylation.</text>
</comment>
<evidence type="ECO:0000256" key="6">
    <source>
        <dbReference type="ARBA" id="ARBA00022679"/>
    </source>
</evidence>
<evidence type="ECO:0000256" key="10">
    <source>
        <dbReference type="ARBA" id="ARBA00022989"/>
    </source>
</evidence>
<comment type="subcellular location">
    <subcellularLocation>
        <location evidence="2">Endoplasmic reticulum membrane</location>
    </subcellularLocation>
</comment>
<keyword evidence="15" id="KW-1185">Reference proteome</keyword>
<evidence type="ECO:0000313" key="15">
    <source>
        <dbReference type="Proteomes" id="UP001472677"/>
    </source>
</evidence>
<protein>
    <recommendedName>
        <fullName evidence="5">ditrans,polycis-polyprenyl diphosphate synthase [(2E,6E)-farnesyldiphosphate specific]</fullName>
        <ecNumber evidence="5">2.5.1.87</ecNumber>
    </recommendedName>
</protein>
<dbReference type="InterPro" id="IPR038887">
    <property type="entry name" value="Nus1/NgBR"/>
</dbReference>
<evidence type="ECO:0000256" key="2">
    <source>
        <dbReference type="ARBA" id="ARBA00004586"/>
    </source>
</evidence>
<dbReference type="EC" id="2.5.1.87" evidence="5"/>